<dbReference type="EMBL" id="JAIWYP010000010">
    <property type="protein sequence ID" value="KAH3750350.1"/>
    <property type="molecule type" value="Genomic_DNA"/>
</dbReference>
<name>A0A9D4DL53_DREPO</name>
<gene>
    <name evidence="2" type="ORF">DPMN_184871</name>
</gene>
<dbReference type="SUPFAM" id="SSF57414">
    <property type="entry name" value="Hairpin loop containing domain-like"/>
    <property type="match status" value="1"/>
</dbReference>
<sequence>MLVECWGLTPYYFQGLKSVALTTTYKTITSPSDIHCCRTCARDTFCASVIYRRSSRECQLSYVPLAAASAYKTPDATSIAYFLKDWTLVFRATPGIGIDVKDAWTTGNDVTSDDVTCTELATSSCSKHYRHPLVFNWKNMDINEVKVAFYKGDTEKYIVFDGKGSNITSWFQKEKILASSWSTITTKTYQYFSVEGEDQRQFFIINSYNGCVNDRIFMVVVAGQGRHFCTYDSHTTYPQFLFSTGDDYGAPQTMAGISKADVFAIFIK</sequence>
<dbReference type="Pfam" id="PF00024">
    <property type="entry name" value="PAN_1"/>
    <property type="match status" value="1"/>
</dbReference>
<keyword evidence="3" id="KW-1185">Reference proteome</keyword>
<organism evidence="2 3">
    <name type="scientific">Dreissena polymorpha</name>
    <name type="common">Zebra mussel</name>
    <name type="synonym">Mytilus polymorpha</name>
    <dbReference type="NCBI Taxonomy" id="45954"/>
    <lineage>
        <taxon>Eukaryota</taxon>
        <taxon>Metazoa</taxon>
        <taxon>Spiralia</taxon>
        <taxon>Lophotrochozoa</taxon>
        <taxon>Mollusca</taxon>
        <taxon>Bivalvia</taxon>
        <taxon>Autobranchia</taxon>
        <taxon>Heteroconchia</taxon>
        <taxon>Euheterodonta</taxon>
        <taxon>Imparidentia</taxon>
        <taxon>Neoheterodontei</taxon>
        <taxon>Myida</taxon>
        <taxon>Dreissenoidea</taxon>
        <taxon>Dreissenidae</taxon>
        <taxon>Dreissena</taxon>
    </lineage>
</organism>
<reference evidence="2" key="1">
    <citation type="journal article" date="2019" name="bioRxiv">
        <title>The Genome of the Zebra Mussel, Dreissena polymorpha: A Resource for Invasive Species Research.</title>
        <authorList>
            <person name="McCartney M.A."/>
            <person name="Auch B."/>
            <person name="Kono T."/>
            <person name="Mallez S."/>
            <person name="Zhang Y."/>
            <person name="Obille A."/>
            <person name="Becker A."/>
            <person name="Abrahante J.E."/>
            <person name="Garbe J."/>
            <person name="Badalamenti J.P."/>
            <person name="Herman A."/>
            <person name="Mangelson H."/>
            <person name="Liachko I."/>
            <person name="Sullivan S."/>
            <person name="Sone E.D."/>
            <person name="Koren S."/>
            <person name="Silverstein K.A.T."/>
            <person name="Beckman K.B."/>
            <person name="Gohl D.M."/>
        </authorList>
    </citation>
    <scope>NUCLEOTIDE SEQUENCE</scope>
    <source>
        <strain evidence="2">Duluth1</strain>
        <tissue evidence="2">Whole animal</tissue>
    </source>
</reference>
<protein>
    <recommendedName>
        <fullName evidence="1">Apple domain-containing protein</fullName>
    </recommendedName>
</protein>
<dbReference type="PROSITE" id="PS50948">
    <property type="entry name" value="PAN"/>
    <property type="match status" value="1"/>
</dbReference>
<dbReference type="AlphaFoldDB" id="A0A9D4DL53"/>
<feature type="domain" description="Apple" evidence="1">
    <location>
        <begin position="5"/>
        <end position="86"/>
    </location>
</feature>
<dbReference type="Proteomes" id="UP000828390">
    <property type="component" value="Unassembled WGS sequence"/>
</dbReference>
<dbReference type="InterPro" id="IPR003609">
    <property type="entry name" value="Pan_app"/>
</dbReference>
<evidence type="ECO:0000259" key="1">
    <source>
        <dbReference type="PROSITE" id="PS50948"/>
    </source>
</evidence>
<evidence type="ECO:0000313" key="2">
    <source>
        <dbReference type="EMBL" id="KAH3750350.1"/>
    </source>
</evidence>
<comment type="caution">
    <text evidence="2">The sequence shown here is derived from an EMBL/GenBank/DDBJ whole genome shotgun (WGS) entry which is preliminary data.</text>
</comment>
<evidence type="ECO:0000313" key="3">
    <source>
        <dbReference type="Proteomes" id="UP000828390"/>
    </source>
</evidence>
<proteinExistence type="predicted"/>
<accession>A0A9D4DL53</accession>
<reference evidence="2" key="2">
    <citation type="submission" date="2020-11" db="EMBL/GenBank/DDBJ databases">
        <authorList>
            <person name="McCartney M.A."/>
            <person name="Auch B."/>
            <person name="Kono T."/>
            <person name="Mallez S."/>
            <person name="Becker A."/>
            <person name="Gohl D.M."/>
            <person name="Silverstein K.A.T."/>
            <person name="Koren S."/>
            <person name="Bechman K.B."/>
            <person name="Herman A."/>
            <person name="Abrahante J.E."/>
            <person name="Garbe J."/>
        </authorList>
    </citation>
    <scope>NUCLEOTIDE SEQUENCE</scope>
    <source>
        <strain evidence="2">Duluth1</strain>
        <tissue evidence="2">Whole animal</tissue>
    </source>
</reference>